<evidence type="ECO:0000256" key="1">
    <source>
        <dbReference type="SAM" id="MobiDB-lite"/>
    </source>
</evidence>
<evidence type="ECO:0000313" key="2">
    <source>
        <dbReference type="EMBL" id="KAF3689061.1"/>
    </source>
</evidence>
<evidence type="ECO:0000313" key="3">
    <source>
        <dbReference type="Proteomes" id="UP000503349"/>
    </source>
</evidence>
<proteinExistence type="predicted"/>
<name>A0A6G1PFG5_CHAAH</name>
<dbReference type="AlphaFoldDB" id="A0A6G1PFG5"/>
<keyword evidence="3" id="KW-1185">Reference proteome</keyword>
<reference evidence="2 3" key="1">
    <citation type="submission" date="2019-02" db="EMBL/GenBank/DDBJ databases">
        <title>Opniocepnalus argus genome.</title>
        <authorList>
            <person name="Zhou C."/>
            <person name="Xiao S."/>
        </authorList>
    </citation>
    <scope>NUCLEOTIDE SEQUENCE [LARGE SCALE GENOMIC DNA]</scope>
    <source>
        <strain evidence="2">OARG1902GOOAL</strain>
        <tissue evidence="2">Muscle</tissue>
    </source>
</reference>
<dbReference type="Proteomes" id="UP000503349">
    <property type="component" value="Chromosome 4"/>
</dbReference>
<accession>A0A6G1PFG5</accession>
<protein>
    <submittedName>
        <fullName evidence="2">Uncharacterized protein</fullName>
    </submittedName>
</protein>
<feature type="compositionally biased region" description="Low complexity" evidence="1">
    <location>
        <begin position="73"/>
        <end position="85"/>
    </location>
</feature>
<organism evidence="2 3">
    <name type="scientific">Channa argus</name>
    <name type="common">Northern snakehead</name>
    <name type="synonym">Ophicephalus argus</name>
    <dbReference type="NCBI Taxonomy" id="215402"/>
    <lineage>
        <taxon>Eukaryota</taxon>
        <taxon>Metazoa</taxon>
        <taxon>Chordata</taxon>
        <taxon>Craniata</taxon>
        <taxon>Vertebrata</taxon>
        <taxon>Euteleostomi</taxon>
        <taxon>Actinopterygii</taxon>
        <taxon>Neopterygii</taxon>
        <taxon>Teleostei</taxon>
        <taxon>Neoteleostei</taxon>
        <taxon>Acanthomorphata</taxon>
        <taxon>Anabantaria</taxon>
        <taxon>Anabantiformes</taxon>
        <taxon>Channoidei</taxon>
        <taxon>Channidae</taxon>
        <taxon>Channa</taxon>
    </lineage>
</organism>
<gene>
    <name evidence="2" type="ORF">EXN66_Car004733</name>
</gene>
<dbReference type="EMBL" id="CM015715">
    <property type="protein sequence ID" value="KAF3689061.1"/>
    <property type="molecule type" value="Genomic_DNA"/>
</dbReference>
<feature type="region of interest" description="Disordered" evidence="1">
    <location>
        <begin position="73"/>
        <end position="121"/>
    </location>
</feature>
<sequence>MRETYGFWTWRSIRSNFYKISLALSFNWKYDRTRRTAAFVWRKRLKVFFKEETAVQGELWVRQGVYDKALEASVSSQSSRSTSLSAEPQLSPRLLRVSSNRPAPVGQEEEQVDGSQYDQST</sequence>
<reference evidence="3" key="2">
    <citation type="submission" date="2019-02" db="EMBL/GenBank/DDBJ databases">
        <title>Opniocepnalus argus Var Kimnra genome.</title>
        <authorList>
            <person name="Zhou C."/>
            <person name="Xiao S."/>
        </authorList>
    </citation>
    <scope>NUCLEOTIDE SEQUENCE [LARGE SCALE GENOMIC DNA]</scope>
</reference>